<evidence type="ECO:0000313" key="2">
    <source>
        <dbReference type="EMBL" id="BCA85468.1"/>
    </source>
</evidence>
<dbReference type="GO" id="GO:0004622">
    <property type="term" value="F:phosphatidylcholine lysophospholipase activity"/>
    <property type="evidence" value="ECO:0007669"/>
    <property type="project" value="TreeGrafter"/>
</dbReference>
<keyword evidence="2" id="KW-0378">Hydrolase</keyword>
<evidence type="ECO:0000313" key="3">
    <source>
        <dbReference type="Proteomes" id="UP000502998"/>
    </source>
</evidence>
<keyword evidence="3" id="KW-1185">Reference proteome</keyword>
<dbReference type="Gene3D" id="3.40.50.1110">
    <property type="entry name" value="SGNH hydrolase"/>
    <property type="match status" value="1"/>
</dbReference>
<dbReference type="AlphaFoldDB" id="A0A679I7A5"/>
<dbReference type="KEGG" id="esg:EsVE80_09910"/>
<dbReference type="InterPro" id="IPR051532">
    <property type="entry name" value="Ester_Hydrolysis_Enzymes"/>
</dbReference>
<evidence type="ECO:0000259" key="1">
    <source>
        <dbReference type="Pfam" id="PF13472"/>
    </source>
</evidence>
<gene>
    <name evidence="2" type="ORF">EsVE80_09910</name>
</gene>
<dbReference type="SUPFAM" id="SSF52266">
    <property type="entry name" value="SGNH hydrolase"/>
    <property type="match status" value="1"/>
</dbReference>
<dbReference type="Pfam" id="PF13472">
    <property type="entry name" value="Lipase_GDSL_2"/>
    <property type="match status" value="1"/>
</dbReference>
<feature type="domain" description="SGNH hydrolase-type esterase" evidence="1">
    <location>
        <begin position="55"/>
        <end position="279"/>
    </location>
</feature>
<dbReference type="PANTHER" id="PTHR30383:SF27">
    <property type="entry name" value="SPORE GERMINATION LIPASE LIPC"/>
    <property type="match status" value="1"/>
</dbReference>
<organism evidence="2 3">
    <name type="scientific">Enterococcus saigonensis</name>
    <dbReference type="NCBI Taxonomy" id="1805431"/>
    <lineage>
        <taxon>Bacteria</taxon>
        <taxon>Bacillati</taxon>
        <taxon>Bacillota</taxon>
        <taxon>Bacilli</taxon>
        <taxon>Lactobacillales</taxon>
        <taxon>Enterococcaceae</taxon>
        <taxon>Enterococcus</taxon>
    </lineage>
</organism>
<dbReference type="PANTHER" id="PTHR30383">
    <property type="entry name" value="THIOESTERASE 1/PROTEASE 1/LYSOPHOSPHOLIPASE L1"/>
    <property type="match status" value="1"/>
</dbReference>
<dbReference type="InterPro" id="IPR013830">
    <property type="entry name" value="SGNH_hydro"/>
</dbReference>
<dbReference type="CDD" id="cd04506">
    <property type="entry name" value="SGNH_hydrolase_YpmR_like"/>
    <property type="match status" value="1"/>
</dbReference>
<dbReference type="Proteomes" id="UP000502998">
    <property type="component" value="Chromosome"/>
</dbReference>
<dbReference type="EMBL" id="AP022822">
    <property type="protein sequence ID" value="BCA85468.1"/>
    <property type="molecule type" value="Genomic_DNA"/>
</dbReference>
<dbReference type="InterPro" id="IPR036514">
    <property type="entry name" value="SGNH_hydro_sf"/>
</dbReference>
<name>A0A679I7A5_9ENTE</name>
<sequence length="299" mass="34114">MKFFKPLITLLCLVIGAMLFYIVLNQTIPAAQPILKPTSVNEVVKNQKEKIHFVAIGDSLTEGIGDETKRGGFVPIVTNDMQERYRLTSVEVENYGVAGERSDQILKRIKKEKTILENIATADVLTLTVGGNDLMKVIQDNFFGLTTKTFKRPQEKYQKRITEIITLLQKENKQAPIYVFGIYNPFYLNFPEITDMQKIVDNWNLATEETVKTFKNVHFIPINDLLYRGLDNEVGIDSTLDSSEEAELKSTDSSDLNIIDNNALYDQDKFHPNNLGYQLMANALRDELIKTKAQWLVKK</sequence>
<proteinExistence type="predicted"/>
<protein>
    <submittedName>
        <fullName evidence="2">Lipase/acylhydrolase</fullName>
    </submittedName>
</protein>
<accession>A0A679I7A5</accession>
<reference evidence="2 3" key="1">
    <citation type="submission" date="2020-02" db="EMBL/GenBank/DDBJ databases">
        <title>Characterization of vanA genotype vancomycin-resistant Enterococcus saigonensis VE80.</title>
        <authorList>
            <person name="Harada T."/>
            <person name="Motooka D."/>
            <person name="Nakamura S."/>
            <person name="Yamamoto Y."/>
            <person name="Kawahara R."/>
            <person name="Kawatsu K."/>
        </authorList>
    </citation>
    <scope>NUCLEOTIDE SEQUENCE [LARGE SCALE GENOMIC DNA]</scope>
    <source>
        <strain evidence="2 3">VE80</strain>
    </source>
</reference>